<gene>
    <name evidence="2" type="ORF">NNO07_16110</name>
</gene>
<proteinExistence type="predicted"/>
<keyword evidence="1" id="KW-1133">Transmembrane helix</keyword>
<dbReference type="Proteomes" id="UP001211689">
    <property type="component" value="Unassembled WGS sequence"/>
</dbReference>
<evidence type="ECO:0000313" key="2">
    <source>
        <dbReference type="EMBL" id="MDA8484597.1"/>
    </source>
</evidence>
<comment type="caution">
    <text evidence="2">The sequence shown here is derived from an EMBL/GenBank/DDBJ whole genome shotgun (WGS) entry which is preliminary data.</text>
</comment>
<keyword evidence="1" id="KW-0472">Membrane</keyword>
<organism evidence="2 3">
    <name type="scientific">Metapseudomonas resinovorans</name>
    <name type="common">Pseudomonas resinovorans</name>
    <dbReference type="NCBI Taxonomy" id="53412"/>
    <lineage>
        <taxon>Bacteria</taxon>
        <taxon>Pseudomonadati</taxon>
        <taxon>Pseudomonadota</taxon>
        <taxon>Gammaproteobacteria</taxon>
        <taxon>Pseudomonadales</taxon>
        <taxon>Pseudomonadaceae</taxon>
        <taxon>Metapseudomonas</taxon>
    </lineage>
</organism>
<protein>
    <submittedName>
        <fullName evidence="2">Uncharacterized protein</fullName>
    </submittedName>
</protein>
<evidence type="ECO:0000313" key="3">
    <source>
        <dbReference type="Proteomes" id="UP001211689"/>
    </source>
</evidence>
<sequence length="75" mass="8226">MFIFDFRTQFILLLAVGAILLILTVLKPRALETDCPKVPPTTGSWIDEQMRGQCEANGYGHLIGTAAQYKGEGAQ</sequence>
<keyword evidence="1" id="KW-0812">Transmembrane</keyword>
<dbReference type="RefSeq" id="WP_271471297.1">
    <property type="nucleotide sequence ID" value="NZ_JANEWF010000018.1"/>
</dbReference>
<dbReference type="EMBL" id="JANEWF010000018">
    <property type="protein sequence ID" value="MDA8484597.1"/>
    <property type="molecule type" value="Genomic_DNA"/>
</dbReference>
<feature type="transmembrane region" description="Helical" evidence="1">
    <location>
        <begin position="6"/>
        <end position="26"/>
    </location>
</feature>
<keyword evidence="3" id="KW-1185">Reference proteome</keyword>
<accession>A0ABT4Y6U9</accession>
<name>A0ABT4Y6U9_METRE</name>
<reference evidence="2 3" key="1">
    <citation type="submission" date="2022-07" db="EMBL/GenBank/DDBJ databases">
        <title>Genome Analysis of Selected Gammaproteobacteria from Nigerian Food snails.</title>
        <authorList>
            <person name="Okafor A.C."/>
        </authorList>
    </citation>
    <scope>NUCLEOTIDE SEQUENCE [LARGE SCALE GENOMIC DNA]</scope>
    <source>
        <strain evidence="2 3">Awg 2</strain>
    </source>
</reference>
<evidence type="ECO:0000256" key="1">
    <source>
        <dbReference type="SAM" id="Phobius"/>
    </source>
</evidence>